<dbReference type="AlphaFoldDB" id="M7CA41"/>
<sequence>MIKHSKKNFIYGATIKQKSTSFKEKKRRRRSSNNYTKTDRDAYALECEVAALDDDPDSDAYALECEVAALAAPEGDI</sequence>
<organism evidence="1 2">
    <name type="scientific">Chelonia mydas</name>
    <name type="common">Green sea-turtle</name>
    <name type="synonym">Chelonia agassizi</name>
    <dbReference type="NCBI Taxonomy" id="8469"/>
    <lineage>
        <taxon>Eukaryota</taxon>
        <taxon>Metazoa</taxon>
        <taxon>Chordata</taxon>
        <taxon>Craniata</taxon>
        <taxon>Vertebrata</taxon>
        <taxon>Euteleostomi</taxon>
        <taxon>Archelosauria</taxon>
        <taxon>Testudinata</taxon>
        <taxon>Testudines</taxon>
        <taxon>Cryptodira</taxon>
        <taxon>Durocryptodira</taxon>
        <taxon>Americhelydia</taxon>
        <taxon>Chelonioidea</taxon>
        <taxon>Cheloniidae</taxon>
        <taxon>Chelonia</taxon>
    </lineage>
</organism>
<dbReference type="EMBL" id="KB522027">
    <property type="protein sequence ID" value="EMP37502.1"/>
    <property type="molecule type" value="Genomic_DNA"/>
</dbReference>
<accession>M7CA41</accession>
<protein>
    <submittedName>
        <fullName evidence="1">Uncharacterized protein</fullName>
    </submittedName>
</protein>
<proteinExistence type="predicted"/>
<dbReference type="Proteomes" id="UP000031443">
    <property type="component" value="Unassembled WGS sequence"/>
</dbReference>
<evidence type="ECO:0000313" key="2">
    <source>
        <dbReference type="Proteomes" id="UP000031443"/>
    </source>
</evidence>
<evidence type="ECO:0000313" key="1">
    <source>
        <dbReference type="EMBL" id="EMP37502.1"/>
    </source>
</evidence>
<keyword evidence="2" id="KW-1185">Reference proteome</keyword>
<reference evidence="2" key="1">
    <citation type="journal article" date="2013" name="Nat. Genet.">
        <title>The draft genomes of soft-shell turtle and green sea turtle yield insights into the development and evolution of the turtle-specific body plan.</title>
        <authorList>
            <person name="Wang Z."/>
            <person name="Pascual-Anaya J."/>
            <person name="Zadissa A."/>
            <person name="Li W."/>
            <person name="Niimura Y."/>
            <person name="Huang Z."/>
            <person name="Li C."/>
            <person name="White S."/>
            <person name="Xiong Z."/>
            <person name="Fang D."/>
            <person name="Wang B."/>
            <person name="Ming Y."/>
            <person name="Chen Y."/>
            <person name="Zheng Y."/>
            <person name="Kuraku S."/>
            <person name="Pignatelli M."/>
            <person name="Herrero J."/>
            <person name="Beal K."/>
            <person name="Nozawa M."/>
            <person name="Li Q."/>
            <person name="Wang J."/>
            <person name="Zhang H."/>
            <person name="Yu L."/>
            <person name="Shigenobu S."/>
            <person name="Wang J."/>
            <person name="Liu J."/>
            <person name="Flicek P."/>
            <person name="Searle S."/>
            <person name="Wang J."/>
            <person name="Kuratani S."/>
            <person name="Yin Y."/>
            <person name="Aken B."/>
            <person name="Zhang G."/>
            <person name="Irie N."/>
        </authorList>
    </citation>
    <scope>NUCLEOTIDE SEQUENCE [LARGE SCALE GENOMIC DNA]</scope>
</reference>
<name>M7CA41_CHEMY</name>
<gene>
    <name evidence="1" type="ORF">UY3_05315</name>
</gene>